<sequence length="84" mass="9728">MIVEKRRAMILSLCYGSINCYLFFIDIDNHLKGQCLFSYELRLLLNLATCTEKWHLLKNSLASTLPLSFKMKMFPSPLTKLLPS</sequence>
<protein>
    <submittedName>
        <fullName evidence="1">Ovule protein</fullName>
    </submittedName>
</protein>
<dbReference type="WBParaSite" id="SSTP_0000979900.1">
    <property type="protein sequence ID" value="SSTP_0000979900.1"/>
    <property type="gene ID" value="SSTP_0000979900"/>
</dbReference>
<accession>A0A0K0EK09</accession>
<evidence type="ECO:0000313" key="1">
    <source>
        <dbReference type="WBParaSite" id="SSTP_0000979900.1"/>
    </source>
</evidence>
<dbReference type="AlphaFoldDB" id="A0A0K0EK09"/>
<proteinExistence type="predicted"/>
<reference evidence="1" key="1">
    <citation type="submission" date="2015-08" db="UniProtKB">
        <authorList>
            <consortium name="WormBaseParasite"/>
        </authorList>
    </citation>
    <scope>IDENTIFICATION</scope>
</reference>
<organism evidence="1">
    <name type="scientific">Strongyloides stercoralis</name>
    <name type="common">Threadworm</name>
    <dbReference type="NCBI Taxonomy" id="6248"/>
    <lineage>
        <taxon>Eukaryota</taxon>
        <taxon>Metazoa</taxon>
        <taxon>Ecdysozoa</taxon>
        <taxon>Nematoda</taxon>
        <taxon>Chromadorea</taxon>
        <taxon>Rhabditida</taxon>
        <taxon>Tylenchina</taxon>
        <taxon>Panagrolaimomorpha</taxon>
        <taxon>Strongyloidoidea</taxon>
        <taxon>Strongyloididae</taxon>
        <taxon>Strongyloides</taxon>
    </lineage>
</organism>
<name>A0A0K0EK09_STRER</name>